<dbReference type="CDD" id="cd10719">
    <property type="entry name" value="DnaJ_zf"/>
    <property type="match status" value="1"/>
</dbReference>
<sequence length="376" mass="41384">MSKRDYYEVLGVKKDASQEEIKKAYRILARKYHPDVNPGNKDAEAKFKEVKEAYETLSDPQKRQYYDQFGHVDPNNGGFGGFGGQGFGGFGGFEDIFESFFGGGFGTQAARRGPVRGADLRYDLEITFEEAAFGIEREISVQKMTNCTTCNGTGAKSQSSIKTCPTCKGTGQIQYTQNTPFGRFINVKTCDSCHGEGTIIKEPCTTCNGRGKVLANKKILIKVPAGIDHGQRLRVAGEGEPGEKGGPPGDLYVFIHIKPHSIFKRIDNDVIIEETISYVQGALGVEIEVPTLDGKAKLKIPPGTQSGTIFKLKGKGIPYIRGIGRGDQHVKVKVEIPKTLSEEERQYLRKIAEIRKEPVDNSSKGIFSRVKDAFKN</sequence>
<evidence type="ECO:0000259" key="16">
    <source>
        <dbReference type="PROSITE" id="PS51188"/>
    </source>
</evidence>
<feature type="binding site" evidence="13">
    <location>
        <position position="147"/>
    </location>
    <ligand>
        <name>Zn(2+)</name>
        <dbReference type="ChEBI" id="CHEBI:29105"/>
        <label>1</label>
    </ligand>
</feature>
<dbReference type="GO" id="GO:0005737">
    <property type="term" value="C:cytoplasm"/>
    <property type="evidence" value="ECO:0007669"/>
    <property type="project" value="UniProtKB-SubCell"/>
</dbReference>
<feature type="binding site" evidence="13">
    <location>
        <position position="207"/>
    </location>
    <ligand>
        <name>Zn(2+)</name>
        <dbReference type="ChEBI" id="CHEBI:29105"/>
        <label>1</label>
    </ligand>
</feature>
<dbReference type="Proteomes" id="UP000243547">
    <property type="component" value="Unassembled WGS sequence"/>
</dbReference>
<evidence type="ECO:0000256" key="7">
    <source>
        <dbReference type="ARBA" id="ARBA00022771"/>
    </source>
</evidence>
<dbReference type="GO" id="GO:0031072">
    <property type="term" value="F:heat shock protein binding"/>
    <property type="evidence" value="ECO:0007669"/>
    <property type="project" value="InterPro"/>
</dbReference>
<dbReference type="GO" id="GO:0051082">
    <property type="term" value="F:unfolded protein binding"/>
    <property type="evidence" value="ECO:0007669"/>
    <property type="project" value="UniProtKB-UniRule"/>
</dbReference>
<feature type="repeat" description="CXXCXGXG motif" evidence="13">
    <location>
        <begin position="204"/>
        <end position="211"/>
    </location>
</feature>
<dbReference type="FunFam" id="2.60.260.20:FF:000004">
    <property type="entry name" value="Molecular chaperone DnaJ"/>
    <property type="match status" value="1"/>
</dbReference>
<dbReference type="Pfam" id="PF00226">
    <property type="entry name" value="DnaJ"/>
    <property type="match status" value="1"/>
</dbReference>
<dbReference type="SMART" id="SM00271">
    <property type="entry name" value="DnaJ"/>
    <property type="match status" value="1"/>
</dbReference>
<comment type="cofactor">
    <cofactor evidence="13">
        <name>Zn(2+)</name>
        <dbReference type="ChEBI" id="CHEBI:29105"/>
    </cofactor>
    <text evidence="13">Binds 2 Zn(2+) ions per monomer.</text>
</comment>
<dbReference type="GO" id="GO:0042026">
    <property type="term" value="P:protein refolding"/>
    <property type="evidence" value="ECO:0007669"/>
    <property type="project" value="TreeGrafter"/>
</dbReference>
<dbReference type="InterPro" id="IPR001305">
    <property type="entry name" value="HSP_DnaJ_Cys-rich_dom"/>
</dbReference>
<dbReference type="InterPro" id="IPR002939">
    <property type="entry name" value="DnaJ_C"/>
</dbReference>
<dbReference type="CDD" id="cd10747">
    <property type="entry name" value="DnaJ_C"/>
    <property type="match status" value="1"/>
</dbReference>
<dbReference type="NCBIfam" id="NF008035">
    <property type="entry name" value="PRK10767.1"/>
    <property type="match status" value="1"/>
</dbReference>
<dbReference type="Gene3D" id="2.10.230.10">
    <property type="entry name" value="Heat shock protein DnaJ, cysteine-rich domain"/>
    <property type="match status" value="1"/>
</dbReference>
<proteinExistence type="inferred from homology"/>
<dbReference type="PANTHER" id="PTHR43096">
    <property type="entry name" value="DNAJ HOMOLOG 1, MITOCHONDRIAL-RELATED"/>
    <property type="match status" value="1"/>
</dbReference>
<feature type="domain" description="CR-type" evidence="16">
    <location>
        <begin position="134"/>
        <end position="216"/>
    </location>
</feature>
<dbReference type="Gene3D" id="1.10.287.110">
    <property type="entry name" value="DnaJ domain"/>
    <property type="match status" value="1"/>
</dbReference>
<keyword evidence="3 13" id="KW-0963">Cytoplasm</keyword>
<comment type="subcellular location">
    <subcellularLocation>
        <location evidence="1 13">Cytoplasm</location>
    </subcellularLocation>
</comment>
<feature type="repeat" description="CXXCXGXG motif" evidence="13">
    <location>
        <begin position="164"/>
        <end position="171"/>
    </location>
</feature>
<evidence type="ECO:0000313" key="18">
    <source>
        <dbReference type="Proteomes" id="UP000243547"/>
    </source>
</evidence>
<dbReference type="HAMAP" id="MF_01152">
    <property type="entry name" value="DnaJ"/>
    <property type="match status" value="1"/>
</dbReference>
<accession>A0A1M6N4M5</accession>
<evidence type="ECO:0000256" key="6">
    <source>
        <dbReference type="ARBA" id="ARBA00022737"/>
    </source>
</evidence>
<dbReference type="SUPFAM" id="SSF49493">
    <property type="entry name" value="HSP40/DnaJ peptide-binding domain"/>
    <property type="match status" value="2"/>
</dbReference>
<keyword evidence="7 13" id="KW-0863">Zinc-finger</keyword>
<evidence type="ECO:0000256" key="2">
    <source>
        <dbReference type="ARBA" id="ARBA00011738"/>
    </source>
</evidence>
<dbReference type="PROSITE" id="PS00636">
    <property type="entry name" value="DNAJ_1"/>
    <property type="match status" value="1"/>
</dbReference>
<evidence type="ECO:0000256" key="11">
    <source>
        <dbReference type="ARBA" id="ARBA00061004"/>
    </source>
</evidence>
<dbReference type="OrthoDB" id="9779889at2"/>
<keyword evidence="9 13" id="KW-0346">Stress response</keyword>
<dbReference type="PANTHER" id="PTHR43096:SF48">
    <property type="entry name" value="CHAPERONE PROTEIN DNAJ"/>
    <property type="match status" value="1"/>
</dbReference>
<dbReference type="CDD" id="cd06257">
    <property type="entry name" value="DnaJ"/>
    <property type="match status" value="1"/>
</dbReference>
<keyword evidence="4 13" id="KW-0235">DNA replication</keyword>
<gene>
    <name evidence="13" type="primary">dnaJ</name>
    <name evidence="17" type="ORF">SAMN02745227_01001</name>
</gene>
<evidence type="ECO:0000259" key="15">
    <source>
        <dbReference type="PROSITE" id="PS50076"/>
    </source>
</evidence>
<dbReference type="GO" id="GO:0009408">
    <property type="term" value="P:response to heat"/>
    <property type="evidence" value="ECO:0007669"/>
    <property type="project" value="InterPro"/>
</dbReference>
<keyword evidence="18" id="KW-1185">Reference proteome</keyword>
<dbReference type="PRINTS" id="PR00625">
    <property type="entry name" value="JDOMAIN"/>
</dbReference>
<organism evidence="17 18">
    <name type="scientific">Anaerobranca californiensis DSM 14826</name>
    <dbReference type="NCBI Taxonomy" id="1120989"/>
    <lineage>
        <taxon>Bacteria</taxon>
        <taxon>Bacillati</taxon>
        <taxon>Bacillota</taxon>
        <taxon>Clostridia</taxon>
        <taxon>Eubacteriales</taxon>
        <taxon>Proteinivoracaceae</taxon>
        <taxon>Anaerobranca</taxon>
    </lineage>
</organism>
<dbReference type="Pfam" id="PF01556">
    <property type="entry name" value="DnaJ_C"/>
    <property type="match status" value="1"/>
</dbReference>
<dbReference type="FunFam" id="1.10.287.110:FF:000031">
    <property type="entry name" value="Molecular chaperone DnaJ"/>
    <property type="match status" value="1"/>
</dbReference>
<dbReference type="STRING" id="1120989.SAMN02745227_01001"/>
<dbReference type="GO" id="GO:0008270">
    <property type="term" value="F:zinc ion binding"/>
    <property type="evidence" value="ECO:0007669"/>
    <property type="project" value="UniProtKB-UniRule"/>
</dbReference>
<evidence type="ECO:0000313" key="17">
    <source>
        <dbReference type="EMBL" id="SHJ90576.1"/>
    </source>
</evidence>
<feature type="binding site" evidence="13">
    <location>
        <position position="193"/>
    </location>
    <ligand>
        <name>Zn(2+)</name>
        <dbReference type="ChEBI" id="CHEBI:29105"/>
        <label>2</label>
    </ligand>
</feature>
<evidence type="ECO:0000256" key="3">
    <source>
        <dbReference type="ARBA" id="ARBA00022490"/>
    </source>
</evidence>
<dbReference type="NCBIfam" id="TIGR02349">
    <property type="entry name" value="DnaJ_bact"/>
    <property type="match status" value="1"/>
</dbReference>
<keyword evidence="8 13" id="KW-0862">Zinc</keyword>
<dbReference type="InterPro" id="IPR036410">
    <property type="entry name" value="HSP_DnaJ_Cys-rich_dom_sf"/>
</dbReference>
<dbReference type="PROSITE" id="PS51188">
    <property type="entry name" value="ZF_CR"/>
    <property type="match status" value="1"/>
</dbReference>
<dbReference type="InterPro" id="IPR012724">
    <property type="entry name" value="DnaJ"/>
</dbReference>
<dbReference type="EMBL" id="FRAI01000009">
    <property type="protein sequence ID" value="SHJ90576.1"/>
    <property type="molecule type" value="Genomic_DNA"/>
</dbReference>
<evidence type="ECO:0000256" key="4">
    <source>
        <dbReference type="ARBA" id="ARBA00022705"/>
    </source>
</evidence>
<feature type="repeat" description="CXXCXGXG motif" evidence="13">
    <location>
        <begin position="190"/>
        <end position="197"/>
    </location>
</feature>
<name>A0A1M6N4M5_9FIRM</name>
<evidence type="ECO:0000256" key="12">
    <source>
        <dbReference type="ARBA" id="ARBA00067609"/>
    </source>
</evidence>
<protein>
    <recommendedName>
        <fullName evidence="12 13">Chaperone protein DnaJ</fullName>
    </recommendedName>
</protein>
<keyword evidence="6 13" id="KW-0677">Repeat</keyword>
<feature type="binding site" evidence="13">
    <location>
        <position position="190"/>
    </location>
    <ligand>
        <name>Zn(2+)</name>
        <dbReference type="ChEBI" id="CHEBI:29105"/>
        <label>2</label>
    </ligand>
</feature>
<dbReference type="InterPro" id="IPR008971">
    <property type="entry name" value="HSP40/DnaJ_pept-bd"/>
</dbReference>
<feature type="zinc finger region" description="CR-type" evidence="14">
    <location>
        <begin position="134"/>
        <end position="216"/>
    </location>
</feature>
<feature type="binding site" evidence="13">
    <location>
        <position position="204"/>
    </location>
    <ligand>
        <name>Zn(2+)</name>
        <dbReference type="ChEBI" id="CHEBI:29105"/>
        <label>1</label>
    </ligand>
</feature>
<dbReference type="InterPro" id="IPR018253">
    <property type="entry name" value="DnaJ_domain_CS"/>
</dbReference>
<dbReference type="SUPFAM" id="SSF57938">
    <property type="entry name" value="DnaJ/Hsp40 cysteine-rich domain"/>
    <property type="match status" value="1"/>
</dbReference>
<dbReference type="SUPFAM" id="SSF46565">
    <property type="entry name" value="Chaperone J-domain"/>
    <property type="match status" value="1"/>
</dbReference>
<dbReference type="InterPro" id="IPR036869">
    <property type="entry name" value="J_dom_sf"/>
</dbReference>
<feature type="binding site" evidence="13">
    <location>
        <position position="150"/>
    </location>
    <ligand>
        <name>Zn(2+)</name>
        <dbReference type="ChEBI" id="CHEBI:29105"/>
        <label>1</label>
    </ligand>
</feature>
<feature type="repeat" description="CXXCXGXG motif" evidence="13">
    <location>
        <begin position="147"/>
        <end position="154"/>
    </location>
</feature>
<evidence type="ECO:0000256" key="1">
    <source>
        <dbReference type="ARBA" id="ARBA00004496"/>
    </source>
</evidence>
<evidence type="ECO:0000256" key="14">
    <source>
        <dbReference type="PROSITE-ProRule" id="PRU00546"/>
    </source>
</evidence>
<comment type="subunit">
    <text evidence="2 13">Homodimer.</text>
</comment>
<keyword evidence="10 13" id="KW-0143">Chaperone</keyword>
<evidence type="ECO:0000256" key="9">
    <source>
        <dbReference type="ARBA" id="ARBA00023016"/>
    </source>
</evidence>
<dbReference type="Pfam" id="PF00684">
    <property type="entry name" value="DnaJ_CXXCXGXG"/>
    <property type="match status" value="1"/>
</dbReference>
<dbReference type="AlphaFoldDB" id="A0A1M6N4M5"/>
<dbReference type="GO" id="GO:0005524">
    <property type="term" value="F:ATP binding"/>
    <property type="evidence" value="ECO:0007669"/>
    <property type="project" value="InterPro"/>
</dbReference>
<feature type="domain" description="J" evidence="15">
    <location>
        <begin position="5"/>
        <end position="70"/>
    </location>
</feature>
<comment type="domain">
    <text evidence="13">The J domain is necessary and sufficient to stimulate DnaK ATPase activity. Zinc center 1 plays an important role in the autonomous, DnaK-independent chaperone activity of DnaJ. Zinc center 2 is essential for interaction with DnaK and for DnaJ activity.</text>
</comment>
<feature type="binding site" evidence="13">
    <location>
        <position position="164"/>
    </location>
    <ligand>
        <name>Zn(2+)</name>
        <dbReference type="ChEBI" id="CHEBI:29105"/>
        <label>2</label>
    </ligand>
</feature>
<evidence type="ECO:0000256" key="13">
    <source>
        <dbReference type="HAMAP-Rule" id="MF_01152"/>
    </source>
</evidence>
<dbReference type="Gene3D" id="2.60.260.20">
    <property type="entry name" value="Urease metallochaperone UreE, N-terminal domain"/>
    <property type="match status" value="2"/>
</dbReference>
<dbReference type="GO" id="GO:0006260">
    <property type="term" value="P:DNA replication"/>
    <property type="evidence" value="ECO:0007669"/>
    <property type="project" value="UniProtKB-KW"/>
</dbReference>
<dbReference type="RefSeq" id="WP_072906814.1">
    <property type="nucleotide sequence ID" value="NZ_FRAI01000009.1"/>
</dbReference>
<comment type="similarity">
    <text evidence="11 13">Belongs to the DnaJ family.</text>
</comment>
<evidence type="ECO:0000256" key="8">
    <source>
        <dbReference type="ARBA" id="ARBA00022833"/>
    </source>
</evidence>
<evidence type="ECO:0000256" key="5">
    <source>
        <dbReference type="ARBA" id="ARBA00022723"/>
    </source>
</evidence>
<feature type="binding site" evidence="13">
    <location>
        <position position="167"/>
    </location>
    <ligand>
        <name>Zn(2+)</name>
        <dbReference type="ChEBI" id="CHEBI:29105"/>
        <label>2</label>
    </ligand>
</feature>
<reference evidence="18" key="1">
    <citation type="submission" date="2016-11" db="EMBL/GenBank/DDBJ databases">
        <authorList>
            <person name="Varghese N."/>
            <person name="Submissions S."/>
        </authorList>
    </citation>
    <scope>NUCLEOTIDE SEQUENCE [LARGE SCALE GENOMIC DNA]</scope>
    <source>
        <strain evidence="18">DSM 14826</strain>
    </source>
</reference>
<dbReference type="PROSITE" id="PS50076">
    <property type="entry name" value="DNAJ_2"/>
    <property type="match status" value="1"/>
</dbReference>
<keyword evidence="5 13" id="KW-0479">Metal-binding</keyword>
<evidence type="ECO:0000256" key="10">
    <source>
        <dbReference type="ARBA" id="ARBA00023186"/>
    </source>
</evidence>
<comment type="function">
    <text evidence="13">Participates actively in the response to hyperosmotic and heat shock by preventing the aggregation of stress-denatured proteins and by disaggregating proteins, also in an autonomous, DnaK-independent fashion. Unfolded proteins bind initially to DnaJ; upon interaction with the DnaJ-bound protein, DnaK hydrolyzes its bound ATP, resulting in the formation of a stable complex. GrpE releases ADP from DnaK; ATP binding to DnaK triggers the release of the substrate protein, thus completing the reaction cycle. Several rounds of ATP-dependent interactions between DnaJ, DnaK and GrpE are required for fully efficient folding. Also involved, together with DnaK and GrpE, in the DNA replication of plasmids through activation of initiation proteins.</text>
</comment>
<dbReference type="FunFam" id="2.10.230.10:FF:000002">
    <property type="entry name" value="Molecular chaperone DnaJ"/>
    <property type="match status" value="1"/>
</dbReference>
<dbReference type="InterPro" id="IPR001623">
    <property type="entry name" value="DnaJ_domain"/>
</dbReference>